<reference evidence="5 6" key="1">
    <citation type="submission" date="2018-07" db="EMBL/GenBank/DDBJ databases">
        <title>Venubactetium sediminum gen. nov., sp. nov., isolated from a marine solar saltern.</title>
        <authorList>
            <person name="Wang S."/>
        </authorList>
    </citation>
    <scope>NUCLEOTIDE SEQUENCE [LARGE SCALE GENOMIC DNA]</scope>
    <source>
        <strain evidence="5 6">WD2A32</strain>
    </source>
</reference>
<evidence type="ECO:0000256" key="1">
    <source>
        <dbReference type="ARBA" id="ARBA00010457"/>
    </source>
</evidence>
<keyword evidence="6" id="KW-1185">Reference proteome</keyword>
<dbReference type="InterPro" id="IPR036423">
    <property type="entry name" value="SOD-like_Cu/Zn_dom_sf"/>
</dbReference>
<evidence type="ECO:0000313" key="6">
    <source>
        <dbReference type="Proteomes" id="UP000253941"/>
    </source>
</evidence>
<dbReference type="PROSITE" id="PS00087">
    <property type="entry name" value="SOD_CU_ZN_1"/>
    <property type="match status" value="1"/>
</dbReference>
<dbReference type="PROSITE" id="PS00332">
    <property type="entry name" value="SOD_CU_ZN_2"/>
    <property type="match status" value="1"/>
</dbReference>
<dbReference type="SUPFAM" id="SSF49329">
    <property type="entry name" value="Cu,Zn superoxide dismutase-like"/>
    <property type="match status" value="1"/>
</dbReference>
<protein>
    <recommendedName>
        <fullName evidence="2">Superoxide dismutase [Cu-Zn]</fullName>
        <ecNumber evidence="2">1.15.1.1</ecNumber>
    </recommendedName>
</protein>
<feature type="domain" description="Superoxide dismutase copper/zinc binding" evidence="4">
    <location>
        <begin position="45"/>
        <end position="182"/>
    </location>
</feature>
<name>A0A369TC16_9PROT</name>
<keyword evidence="2" id="KW-0186">Copper</keyword>
<comment type="cofactor">
    <cofactor evidence="2">
        <name>Zn(2+)</name>
        <dbReference type="ChEBI" id="CHEBI:29105"/>
    </cofactor>
    <text evidence="2">Binds 1 zinc ion per subunit.</text>
</comment>
<organism evidence="5 6">
    <name type="scientific">Ferruginivarius sediminum</name>
    <dbReference type="NCBI Taxonomy" id="2661937"/>
    <lineage>
        <taxon>Bacteria</taxon>
        <taxon>Pseudomonadati</taxon>
        <taxon>Pseudomonadota</taxon>
        <taxon>Alphaproteobacteria</taxon>
        <taxon>Rhodospirillales</taxon>
        <taxon>Rhodospirillaceae</taxon>
        <taxon>Ferruginivarius</taxon>
    </lineage>
</organism>
<keyword evidence="3" id="KW-0732">Signal</keyword>
<dbReference type="Proteomes" id="UP000253941">
    <property type="component" value="Unassembled WGS sequence"/>
</dbReference>
<comment type="caution">
    <text evidence="5">The sequence shown here is derived from an EMBL/GenBank/DDBJ whole genome shotgun (WGS) entry which is preliminary data.</text>
</comment>
<dbReference type="RefSeq" id="WP_114581437.1">
    <property type="nucleotide sequence ID" value="NZ_QPMH01000004.1"/>
</dbReference>
<feature type="chain" id="PRO_5016926498" description="Superoxide dismutase [Cu-Zn]" evidence="3">
    <location>
        <begin position="26"/>
        <end position="184"/>
    </location>
</feature>
<proteinExistence type="inferred from homology"/>
<feature type="signal peptide" evidence="3">
    <location>
        <begin position="1"/>
        <end position="25"/>
    </location>
</feature>
<dbReference type="InterPro" id="IPR018152">
    <property type="entry name" value="SOD_Cu/Zn_BS"/>
</dbReference>
<keyword evidence="2" id="KW-0479">Metal-binding</keyword>
<dbReference type="GO" id="GO:0004784">
    <property type="term" value="F:superoxide dismutase activity"/>
    <property type="evidence" value="ECO:0007669"/>
    <property type="project" value="UniProtKB-EC"/>
</dbReference>
<dbReference type="Pfam" id="PF00080">
    <property type="entry name" value="Sod_Cu"/>
    <property type="match status" value="1"/>
</dbReference>
<gene>
    <name evidence="5" type="ORF">DRB17_06815</name>
</gene>
<keyword evidence="2" id="KW-0862">Zinc</keyword>
<dbReference type="EMBL" id="QPMH01000004">
    <property type="protein sequence ID" value="RDD62863.1"/>
    <property type="molecule type" value="Genomic_DNA"/>
</dbReference>
<comment type="cofactor">
    <cofactor evidence="2">
        <name>Cu cation</name>
        <dbReference type="ChEBI" id="CHEBI:23378"/>
    </cofactor>
    <text evidence="2">Binds 1 copper ion per subunit.</text>
</comment>
<keyword evidence="2" id="KW-0560">Oxidoreductase</keyword>
<evidence type="ECO:0000256" key="3">
    <source>
        <dbReference type="SAM" id="SignalP"/>
    </source>
</evidence>
<dbReference type="InterPro" id="IPR001424">
    <property type="entry name" value="SOD_Cu_Zn_dom"/>
</dbReference>
<evidence type="ECO:0000259" key="4">
    <source>
        <dbReference type="Pfam" id="PF00080"/>
    </source>
</evidence>
<dbReference type="AlphaFoldDB" id="A0A369TC16"/>
<evidence type="ECO:0000256" key="2">
    <source>
        <dbReference type="RuleBase" id="RU000393"/>
    </source>
</evidence>
<dbReference type="PANTHER" id="PTHR10003">
    <property type="entry name" value="SUPEROXIDE DISMUTASE CU-ZN -RELATED"/>
    <property type="match status" value="1"/>
</dbReference>
<comment type="similarity">
    <text evidence="1 2">Belongs to the Cu-Zn superoxide dismutase family.</text>
</comment>
<dbReference type="InterPro" id="IPR024134">
    <property type="entry name" value="SOD_Cu/Zn_/chaperone"/>
</dbReference>
<dbReference type="GO" id="GO:0005507">
    <property type="term" value="F:copper ion binding"/>
    <property type="evidence" value="ECO:0007669"/>
    <property type="project" value="InterPro"/>
</dbReference>
<accession>A0A369TC16</accession>
<comment type="function">
    <text evidence="2">Destroys radicals which are normally produced within the cells and which are toxic to biological systems.</text>
</comment>
<comment type="catalytic activity">
    <reaction evidence="2">
        <text>2 superoxide + 2 H(+) = H2O2 + O2</text>
        <dbReference type="Rhea" id="RHEA:20696"/>
        <dbReference type="ChEBI" id="CHEBI:15378"/>
        <dbReference type="ChEBI" id="CHEBI:15379"/>
        <dbReference type="ChEBI" id="CHEBI:16240"/>
        <dbReference type="ChEBI" id="CHEBI:18421"/>
        <dbReference type="EC" id="1.15.1.1"/>
    </reaction>
</comment>
<dbReference type="EC" id="1.15.1.1" evidence="2"/>
<sequence>MSQGLKIAVVGSALAALAFATPAVAEELTVEMHLISKEGVGKSIGTAHASDTDNGLLLKLDLAAELSPGPHGFHVHENPSCEPAMKDGEPVAGLAAGGHFDPEGTGKHMGPSGTGHLGDLPVIYVEVDEDGALPVRRPLLAPRLKVADLRGRSLVIHAQGDNYRDEPEPLGGGGARVACGVVPE</sequence>
<dbReference type="Gene3D" id="2.60.40.200">
    <property type="entry name" value="Superoxide dismutase, copper/zinc binding domain"/>
    <property type="match status" value="1"/>
</dbReference>
<dbReference type="NCBIfam" id="NF007628">
    <property type="entry name" value="PRK10290.1"/>
    <property type="match status" value="1"/>
</dbReference>
<evidence type="ECO:0000313" key="5">
    <source>
        <dbReference type="EMBL" id="RDD62863.1"/>
    </source>
</evidence>